<dbReference type="RefSeq" id="WP_409545849.1">
    <property type="nucleotide sequence ID" value="NZ_JBKBDD010000022.1"/>
</dbReference>
<evidence type="ECO:0000256" key="3">
    <source>
        <dbReference type="ARBA" id="ARBA00022898"/>
    </source>
</evidence>
<dbReference type="EC" id="4.1.1.20" evidence="6 7"/>
<keyword evidence="3 6" id="KW-0663">Pyridoxal phosphate</keyword>
<feature type="binding site" evidence="6">
    <location>
        <position position="389"/>
    </location>
    <ligand>
        <name>pyridoxal 5'-phosphate</name>
        <dbReference type="ChEBI" id="CHEBI:597326"/>
    </ligand>
</feature>
<dbReference type="CDD" id="cd06828">
    <property type="entry name" value="PLPDE_III_DapDC"/>
    <property type="match status" value="1"/>
</dbReference>
<dbReference type="InterPro" id="IPR029066">
    <property type="entry name" value="PLP-binding_barrel"/>
</dbReference>
<dbReference type="Proteomes" id="UP001635816">
    <property type="component" value="Unassembled WGS sequence"/>
</dbReference>
<dbReference type="EMBL" id="JBKBDD010000022">
    <property type="protein sequence ID" value="MFN6548339.1"/>
    <property type="molecule type" value="Genomic_DNA"/>
</dbReference>
<evidence type="ECO:0000313" key="11">
    <source>
        <dbReference type="Proteomes" id="UP001635816"/>
    </source>
</evidence>
<keyword evidence="6" id="KW-0028">Amino-acid biosynthesis</keyword>
<dbReference type="PRINTS" id="PR01179">
    <property type="entry name" value="ODADCRBXLASE"/>
</dbReference>
<dbReference type="SUPFAM" id="SSF51419">
    <property type="entry name" value="PLP-binding barrel"/>
    <property type="match status" value="1"/>
</dbReference>
<evidence type="ECO:0000313" key="10">
    <source>
        <dbReference type="EMBL" id="MFN6548339.1"/>
    </source>
</evidence>
<dbReference type="PRINTS" id="PR01181">
    <property type="entry name" value="DAPDCRBXLASE"/>
</dbReference>
<evidence type="ECO:0000259" key="9">
    <source>
        <dbReference type="Pfam" id="PF02784"/>
    </source>
</evidence>
<sequence length="436" mass="46814">MTIGQTPPTRAANADTTAALIDLFPEGAYVDGDGQLVVAGLRVNDIAERFGTPAYVFDENSLLRQAIRMREALTSRWPRSKVMFASKAFPSVAAYRTLANAGLGVDVAGGGELAAALAADVPPERILLHGNAKTSEEIRLAVEAGVGTVVIDNFDDIDKLEQIVPDTQDVLIRVLPNIAADTHEAMATGQRGSKFGMVKADADVAVSRLRNSERLNLRGLHMHIGSQICDTAPYSEAVKALAEFGEFDVYDVGGGLGARYTYSDNPPSVEEWLDALTGAARQYLPADAELMIEPGRSLVARSGYTIYRVVSVKHGEPTFVAVDGGMGDNLDVALYGQRFEATLAHRVGGGAPVELVGRHCESGDRLSAGVALSEPRVGDVIAVPVTGAYCITMANNYNGARRPPIVFCRDGDAQLVVRRETYDDLLRREQTLVRER</sequence>
<evidence type="ECO:0000256" key="1">
    <source>
        <dbReference type="ARBA" id="ARBA00001933"/>
    </source>
</evidence>
<dbReference type="InterPro" id="IPR009006">
    <property type="entry name" value="Ala_racemase/Decarboxylase_C"/>
</dbReference>
<comment type="subunit">
    <text evidence="6">Homodimer.</text>
</comment>
<dbReference type="PANTHER" id="PTHR43727">
    <property type="entry name" value="DIAMINOPIMELATE DECARBOXYLASE"/>
    <property type="match status" value="1"/>
</dbReference>
<gene>
    <name evidence="6 10" type="primary">lysA</name>
    <name evidence="10" type="ORF">ACK4CT_34765</name>
</gene>
<feature type="domain" description="Orn/DAP/Arg decarboxylase 2 N-terminal" evidence="9">
    <location>
        <begin position="62"/>
        <end position="300"/>
    </location>
</feature>
<evidence type="ECO:0000256" key="6">
    <source>
        <dbReference type="HAMAP-Rule" id="MF_02120"/>
    </source>
</evidence>
<keyword evidence="11" id="KW-1185">Reference proteome</keyword>
<dbReference type="PANTHER" id="PTHR43727:SF2">
    <property type="entry name" value="GROUP IV DECARBOXYLASE"/>
    <property type="match status" value="1"/>
</dbReference>
<dbReference type="SUPFAM" id="SSF50621">
    <property type="entry name" value="Alanine racemase C-terminal domain-like"/>
    <property type="match status" value="1"/>
</dbReference>
<feature type="binding site" evidence="6">
    <location>
        <begin position="293"/>
        <end position="296"/>
    </location>
    <ligand>
        <name>pyridoxal 5'-phosphate</name>
        <dbReference type="ChEBI" id="CHEBI:597326"/>
    </ligand>
</feature>
<comment type="caution">
    <text evidence="10">The sequence shown here is derived from an EMBL/GenBank/DDBJ whole genome shotgun (WGS) entry which is preliminary data.</text>
</comment>
<comment type="caution">
    <text evidence="6">Lacks conserved residue(s) required for the propagation of feature annotation.</text>
</comment>
<comment type="catalytic activity">
    <reaction evidence="6 8">
        <text>meso-2,6-diaminopimelate + H(+) = L-lysine + CO2</text>
        <dbReference type="Rhea" id="RHEA:15101"/>
        <dbReference type="ChEBI" id="CHEBI:15378"/>
        <dbReference type="ChEBI" id="CHEBI:16526"/>
        <dbReference type="ChEBI" id="CHEBI:32551"/>
        <dbReference type="ChEBI" id="CHEBI:57791"/>
        <dbReference type="EC" id="4.1.1.20"/>
    </reaction>
</comment>
<evidence type="ECO:0000256" key="8">
    <source>
        <dbReference type="RuleBase" id="RU003738"/>
    </source>
</evidence>
<feature type="modified residue" description="N6-(pyridoxal phosphate)lysine" evidence="6">
    <location>
        <position position="87"/>
    </location>
</feature>
<evidence type="ECO:0000256" key="7">
    <source>
        <dbReference type="NCBIfam" id="TIGR01048"/>
    </source>
</evidence>
<organism evidence="10 11">
    <name type="scientific">Mycolicibacterium nivoides</name>
    <dbReference type="NCBI Taxonomy" id="2487344"/>
    <lineage>
        <taxon>Bacteria</taxon>
        <taxon>Bacillati</taxon>
        <taxon>Actinomycetota</taxon>
        <taxon>Actinomycetes</taxon>
        <taxon>Mycobacteriales</taxon>
        <taxon>Mycobacteriaceae</taxon>
        <taxon>Mycolicibacterium</taxon>
    </lineage>
</organism>
<accession>A0ABW9LJZ8</accession>
<dbReference type="Gene3D" id="2.40.37.10">
    <property type="entry name" value="Lyase, Ornithine Decarboxylase, Chain A, domain 1"/>
    <property type="match status" value="1"/>
</dbReference>
<evidence type="ECO:0000256" key="2">
    <source>
        <dbReference type="ARBA" id="ARBA00022793"/>
    </source>
</evidence>
<dbReference type="InterPro" id="IPR022644">
    <property type="entry name" value="De-COase2_N"/>
</dbReference>
<dbReference type="GO" id="GO:0008836">
    <property type="term" value="F:diaminopimelate decarboxylase activity"/>
    <property type="evidence" value="ECO:0007669"/>
    <property type="project" value="UniProtKB-EC"/>
</dbReference>
<evidence type="ECO:0000256" key="4">
    <source>
        <dbReference type="ARBA" id="ARBA00023154"/>
    </source>
</evidence>
<evidence type="ECO:0000256" key="5">
    <source>
        <dbReference type="ARBA" id="ARBA00023239"/>
    </source>
</evidence>
<proteinExistence type="inferred from homology"/>
<dbReference type="HAMAP" id="MF_02120">
    <property type="entry name" value="LysA"/>
    <property type="match status" value="1"/>
</dbReference>
<keyword evidence="2 6" id="KW-0210">Decarboxylase</keyword>
<comment type="similarity">
    <text evidence="6">Belongs to the Orn/Lys/Arg decarboxylase class-II family. LysA subfamily.</text>
</comment>
<comment type="cofactor">
    <cofactor evidence="1 6 8">
        <name>pyridoxal 5'-phosphate</name>
        <dbReference type="ChEBI" id="CHEBI:597326"/>
    </cofactor>
</comment>
<comment type="pathway">
    <text evidence="6 8">Amino-acid biosynthesis; L-lysine biosynthesis via DAP pathway; L-lysine from DL-2,6-diaminopimelate: step 1/1.</text>
</comment>
<dbReference type="Pfam" id="PF02784">
    <property type="entry name" value="Orn_Arg_deC_N"/>
    <property type="match status" value="1"/>
</dbReference>
<feature type="binding site" evidence="6">
    <location>
        <position position="335"/>
    </location>
    <ligand>
        <name>substrate</name>
    </ligand>
</feature>
<dbReference type="Gene3D" id="3.20.20.10">
    <property type="entry name" value="Alanine racemase"/>
    <property type="match status" value="1"/>
</dbReference>
<feature type="binding site" evidence="6">
    <location>
        <position position="255"/>
    </location>
    <ligand>
        <name>pyridoxal 5'-phosphate</name>
        <dbReference type="ChEBI" id="CHEBI:597326"/>
    </ligand>
</feature>
<feature type="binding site" evidence="6">
    <location>
        <position position="389"/>
    </location>
    <ligand>
        <name>substrate</name>
    </ligand>
</feature>
<protein>
    <recommendedName>
        <fullName evidence="6 7">Diaminopimelate decarboxylase</fullName>
        <shortName evidence="6">DAP decarboxylase</shortName>
        <shortName evidence="6">DAPDC</shortName>
        <ecNumber evidence="6 7">4.1.1.20</ecNumber>
    </recommendedName>
</protein>
<keyword evidence="5 6" id="KW-0456">Lyase</keyword>
<keyword evidence="4 6" id="KW-0457">Lysine biosynthesis</keyword>
<reference evidence="10 11" key="1">
    <citation type="submission" date="2024-12" db="EMBL/GenBank/DDBJ databases">
        <title>The coexistence of Mycolicibacterium septicum and Mycolicibacterium nivoides in clinical samples.</title>
        <authorList>
            <person name="Wang C."/>
            <person name="Feng Y."/>
            <person name="Zong Z."/>
        </authorList>
    </citation>
    <scope>NUCLEOTIDE SEQUENCE [LARGE SCALE GENOMIC DNA]</scope>
    <source>
        <strain evidence="10 11">120309</strain>
    </source>
</reference>
<feature type="binding site" evidence="6">
    <location>
        <position position="361"/>
    </location>
    <ligand>
        <name>substrate</name>
    </ligand>
</feature>
<feature type="binding site" evidence="6">
    <location>
        <position position="296"/>
    </location>
    <ligand>
        <name>substrate</name>
    </ligand>
</feature>
<dbReference type="InterPro" id="IPR000183">
    <property type="entry name" value="Orn/DAP/Arg_de-COase"/>
</dbReference>
<dbReference type="NCBIfam" id="TIGR01048">
    <property type="entry name" value="lysA"/>
    <property type="match status" value="1"/>
</dbReference>
<comment type="function">
    <text evidence="6">Specifically catalyzes the decarboxylation of meso-diaminopimelate (meso-DAP) to L-lysine.</text>
</comment>
<dbReference type="InterPro" id="IPR002986">
    <property type="entry name" value="DAP_deCOOHase_LysA"/>
</dbReference>
<name>A0ABW9LJZ8_9MYCO</name>